<dbReference type="Proteomes" id="UP000813444">
    <property type="component" value="Unassembled WGS sequence"/>
</dbReference>
<evidence type="ECO:0000313" key="3">
    <source>
        <dbReference type="EMBL" id="KAH7325647.1"/>
    </source>
</evidence>
<name>A0A8K0SCN5_9HYPO</name>
<proteinExistence type="predicted"/>
<keyword evidence="4" id="KW-1185">Reference proteome</keyword>
<evidence type="ECO:0000313" key="4">
    <source>
        <dbReference type="Proteomes" id="UP000813444"/>
    </source>
</evidence>
<reference evidence="2" key="1">
    <citation type="journal article" date="2021" name="Nat. Commun.">
        <title>Genetic determinants of endophytism in the Arabidopsis root mycobiome.</title>
        <authorList>
            <person name="Mesny F."/>
            <person name="Miyauchi S."/>
            <person name="Thiergart T."/>
            <person name="Pickel B."/>
            <person name="Atanasova L."/>
            <person name="Karlsson M."/>
            <person name="Huettel B."/>
            <person name="Barry K.W."/>
            <person name="Haridas S."/>
            <person name="Chen C."/>
            <person name="Bauer D."/>
            <person name="Andreopoulos W."/>
            <person name="Pangilinan J."/>
            <person name="LaButti K."/>
            <person name="Riley R."/>
            <person name="Lipzen A."/>
            <person name="Clum A."/>
            <person name="Drula E."/>
            <person name="Henrissat B."/>
            <person name="Kohler A."/>
            <person name="Grigoriev I.V."/>
            <person name="Martin F.M."/>
            <person name="Hacquard S."/>
        </authorList>
    </citation>
    <scope>NUCLEOTIDE SEQUENCE</scope>
    <source>
        <strain evidence="2">MPI-CAGE-CH-0235</strain>
    </source>
</reference>
<dbReference type="AlphaFoldDB" id="A0A8K0SCN5"/>
<feature type="chain" id="PRO_5040649428" evidence="1">
    <location>
        <begin position="20"/>
        <end position="366"/>
    </location>
</feature>
<dbReference type="Pfam" id="PF13668">
    <property type="entry name" value="Ferritin_2"/>
    <property type="match status" value="1"/>
</dbReference>
<dbReference type="EMBL" id="JAGPNK010000002">
    <property type="protein sequence ID" value="KAH7325647.1"/>
    <property type="molecule type" value="Genomic_DNA"/>
</dbReference>
<evidence type="ECO:0000256" key="1">
    <source>
        <dbReference type="SAM" id="SignalP"/>
    </source>
</evidence>
<keyword evidence="1" id="KW-0732">Signal</keyword>
<protein>
    <submittedName>
        <fullName evidence="2">Late sexual development protein</fullName>
    </submittedName>
</protein>
<gene>
    <name evidence="2" type="ORF">B0I35DRAFT_366028</name>
    <name evidence="3" type="ORF">B0I35DRAFT_420872</name>
</gene>
<dbReference type="OrthoDB" id="5293813at2759"/>
<comment type="caution">
    <text evidence="2">The sequence shown here is derived from an EMBL/GenBank/DDBJ whole genome shotgun (WGS) entry which is preliminary data.</text>
</comment>
<dbReference type="EMBL" id="JAGPNK010000053">
    <property type="protein sequence ID" value="KAH7302835.1"/>
    <property type="molecule type" value="Genomic_DNA"/>
</dbReference>
<organism evidence="2 4">
    <name type="scientific">Stachybotrys elegans</name>
    <dbReference type="NCBI Taxonomy" id="80388"/>
    <lineage>
        <taxon>Eukaryota</taxon>
        <taxon>Fungi</taxon>
        <taxon>Dikarya</taxon>
        <taxon>Ascomycota</taxon>
        <taxon>Pezizomycotina</taxon>
        <taxon>Sordariomycetes</taxon>
        <taxon>Hypocreomycetidae</taxon>
        <taxon>Hypocreales</taxon>
        <taxon>Stachybotryaceae</taxon>
        <taxon>Stachybotrys</taxon>
    </lineage>
</organism>
<accession>A0A8K0SCN5</accession>
<feature type="signal peptide" evidence="1">
    <location>
        <begin position="1"/>
        <end position="19"/>
    </location>
</feature>
<sequence>MGLFKSFTVAASFLSLGSASVVRRSFNVPSSNGFPNPDAAQQKVIGAQAGGLLPNSPLPSSLDAGSTTAFQLIAFNELFETSYFSSLLHNITERLPGYEAADHRVATAIKAVLAQEELHAIGAIATLQNAGKFAPSACKYQFPTASLVDSIFFAETFTAAVLGALQGANVLFSQGGLSPVVQLISSIIGQEGEQNGYYRYFLNRIPSEKPFLTYVPAPFAFSVLQAVVVPGSCPYPLSNINLPIFPLLFPNGRPVPIDLLKPEDQIIKFTGDLSQAPNGKKYIGKPCDGLYLTYTAGQQLPISVSIFNVKWKGSQITFEAQFPYTANVLAGFTHAALTTTNKFDTQDAVAGSTLVGPALLQVNNPI</sequence>
<evidence type="ECO:0000313" key="2">
    <source>
        <dbReference type="EMBL" id="KAH7302835.1"/>
    </source>
</evidence>